<sequence length="66" mass="7531">MPIDELARKRWLSIPADIRKELEENVFCGNCFVTTIVDYQVDSEDGNLVLKGKCKSCNRDVARVID</sequence>
<name>A0A6G1X2B8_9BACI</name>
<dbReference type="AlphaFoldDB" id="A0A6G1X2B8"/>
<comment type="caution">
    <text evidence="1">The sequence shown here is derived from an EMBL/GenBank/DDBJ whole genome shotgun (WGS) entry which is preliminary data.</text>
</comment>
<organism evidence="1 2">
    <name type="scientific">Salinibacillus xinjiangensis</name>
    <dbReference type="NCBI Taxonomy" id="1229268"/>
    <lineage>
        <taxon>Bacteria</taxon>
        <taxon>Bacillati</taxon>
        <taxon>Bacillota</taxon>
        <taxon>Bacilli</taxon>
        <taxon>Bacillales</taxon>
        <taxon>Bacillaceae</taxon>
        <taxon>Salinibacillus</taxon>
    </lineage>
</organism>
<accession>A0A6G1X2B8</accession>
<evidence type="ECO:0000313" key="2">
    <source>
        <dbReference type="Proteomes" id="UP000480185"/>
    </source>
</evidence>
<gene>
    <name evidence="1" type="ORF">GH754_01345</name>
</gene>
<keyword evidence="2" id="KW-1185">Reference proteome</keyword>
<dbReference type="EMBL" id="WJNH01000001">
    <property type="protein sequence ID" value="MRG84968.1"/>
    <property type="molecule type" value="Genomic_DNA"/>
</dbReference>
<dbReference type="RefSeq" id="WP_153726932.1">
    <property type="nucleotide sequence ID" value="NZ_WJNH01000001.1"/>
</dbReference>
<protein>
    <submittedName>
        <fullName evidence="1">Uncharacterized protein</fullName>
    </submittedName>
</protein>
<dbReference type="Proteomes" id="UP000480185">
    <property type="component" value="Unassembled WGS sequence"/>
</dbReference>
<proteinExistence type="predicted"/>
<evidence type="ECO:0000313" key="1">
    <source>
        <dbReference type="EMBL" id="MRG84968.1"/>
    </source>
</evidence>
<dbReference type="OrthoDB" id="2647637at2"/>
<reference evidence="1 2" key="1">
    <citation type="submission" date="2019-11" db="EMBL/GenBank/DDBJ databases">
        <authorList>
            <person name="Li J."/>
        </authorList>
    </citation>
    <scope>NUCLEOTIDE SEQUENCE [LARGE SCALE GENOMIC DNA]</scope>
    <source>
        <strain evidence="1 2">J4</strain>
    </source>
</reference>